<evidence type="ECO:0000313" key="1">
    <source>
        <dbReference type="EMBL" id="OAF63680.1"/>
    </source>
</evidence>
<dbReference type="AlphaFoldDB" id="A0A177APD0"/>
<evidence type="ECO:0000313" key="2">
    <source>
        <dbReference type="Proteomes" id="UP000078046"/>
    </source>
</evidence>
<accession>A0A177APD0</accession>
<keyword evidence="2" id="KW-1185">Reference proteome</keyword>
<organism evidence="1 2">
    <name type="scientific">Intoshia linei</name>
    <dbReference type="NCBI Taxonomy" id="1819745"/>
    <lineage>
        <taxon>Eukaryota</taxon>
        <taxon>Metazoa</taxon>
        <taxon>Spiralia</taxon>
        <taxon>Lophotrochozoa</taxon>
        <taxon>Mesozoa</taxon>
        <taxon>Orthonectida</taxon>
        <taxon>Rhopaluridae</taxon>
        <taxon>Intoshia</taxon>
    </lineage>
</organism>
<name>A0A177APD0_9BILA</name>
<sequence length="95" mass="11201">EKKLPSKISRSTREMWLVGPAIEKLPEHKLPTIKQVICIYSYHQESETSSKIPTMSKSYAINKLKRIVLTYNKLKQFKYTNKRIQEENCFKLKLG</sequence>
<feature type="non-terminal residue" evidence="1">
    <location>
        <position position="1"/>
    </location>
</feature>
<dbReference type="EMBL" id="LWCA01002823">
    <property type="protein sequence ID" value="OAF63680.1"/>
    <property type="molecule type" value="Genomic_DNA"/>
</dbReference>
<comment type="caution">
    <text evidence="1">The sequence shown here is derived from an EMBL/GenBank/DDBJ whole genome shotgun (WGS) entry which is preliminary data.</text>
</comment>
<dbReference type="Proteomes" id="UP000078046">
    <property type="component" value="Unassembled WGS sequence"/>
</dbReference>
<gene>
    <name evidence="1" type="ORF">A3Q56_08611</name>
</gene>
<reference evidence="1 2" key="1">
    <citation type="submission" date="2016-04" db="EMBL/GenBank/DDBJ databases">
        <title>The genome of Intoshia linei affirms orthonectids as highly simplified spiralians.</title>
        <authorList>
            <person name="Mikhailov K.V."/>
            <person name="Slusarev G.S."/>
            <person name="Nikitin M.A."/>
            <person name="Logacheva M.D."/>
            <person name="Penin A."/>
            <person name="Aleoshin V."/>
            <person name="Panchin Y.V."/>
        </authorList>
    </citation>
    <scope>NUCLEOTIDE SEQUENCE [LARGE SCALE GENOMIC DNA]</scope>
    <source>
        <strain evidence="1">Intl2013</strain>
        <tissue evidence="1">Whole animal</tissue>
    </source>
</reference>
<proteinExistence type="predicted"/>
<protein>
    <submittedName>
        <fullName evidence="1">Uncharacterized protein</fullName>
    </submittedName>
</protein>